<evidence type="ECO:0000256" key="1">
    <source>
        <dbReference type="ARBA" id="ARBA00001946"/>
    </source>
</evidence>
<evidence type="ECO:0000256" key="8">
    <source>
        <dbReference type="ARBA" id="ARBA00022840"/>
    </source>
</evidence>
<dbReference type="GO" id="GO:0005524">
    <property type="term" value="F:ATP binding"/>
    <property type="evidence" value="ECO:0007669"/>
    <property type="project" value="UniProtKB-KW"/>
</dbReference>
<keyword evidence="10 11" id="KW-0694">RNA-binding</keyword>
<dbReference type="eggNOG" id="COG0617">
    <property type="taxonomic scope" value="Bacteria"/>
</dbReference>
<dbReference type="GO" id="GO:0004810">
    <property type="term" value="F:CCA tRNA nucleotidyltransferase activity"/>
    <property type="evidence" value="ECO:0007669"/>
    <property type="project" value="UniProtKB-EC"/>
</dbReference>
<evidence type="ECO:0000259" key="12">
    <source>
        <dbReference type="Pfam" id="PF01743"/>
    </source>
</evidence>
<evidence type="ECO:0000256" key="11">
    <source>
        <dbReference type="RuleBase" id="RU003953"/>
    </source>
</evidence>
<dbReference type="Pfam" id="PF01743">
    <property type="entry name" value="PolyA_pol"/>
    <property type="match status" value="1"/>
</dbReference>
<dbReference type="GO" id="GO:0003723">
    <property type="term" value="F:RNA binding"/>
    <property type="evidence" value="ECO:0007669"/>
    <property type="project" value="UniProtKB-KW"/>
</dbReference>
<dbReference type="InterPro" id="IPR012006">
    <property type="entry name" value="CCA_bact"/>
</dbReference>
<dbReference type="KEGG" id="kon:CONE_0110"/>
<dbReference type="InterPro" id="IPR002646">
    <property type="entry name" value="PolA_pol_head_dom"/>
</dbReference>
<dbReference type="AlphaFoldDB" id="M1L7U0"/>
<dbReference type="OrthoDB" id="9805698at2"/>
<keyword evidence="2 11" id="KW-0808">Transferase</keyword>
<keyword evidence="15" id="KW-1185">Reference proteome</keyword>
<evidence type="ECO:0000256" key="2">
    <source>
        <dbReference type="ARBA" id="ARBA00022679"/>
    </source>
</evidence>
<keyword evidence="8" id="KW-0067">ATP-binding</keyword>
<evidence type="ECO:0000313" key="14">
    <source>
        <dbReference type="EMBL" id="AGF48648.1"/>
    </source>
</evidence>
<dbReference type="GO" id="GO:0001680">
    <property type="term" value="P:tRNA 3'-terminal CCA addition"/>
    <property type="evidence" value="ECO:0007669"/>
    <property type="project" value="InterPro"/>
</dbReference>
<evidence type="ECO:0000256" key="9">
    <source>
        <dbReference type="ARBA" id="ARBA00022842"/>
    </source>
</evidence>
<dbReference type="Gene3D" id="1.10.3090.10">
    <property type="entry name" value="cca-adding enzyme, domain 2"/>
    <property type="match status" value="1"/>
</dbReference>
<dbReference type="InterPro" id="IPR050124">
    <property type="entry name" value="tRNA_CCA-adding_enzyme"/>
</dbReference>
<evidence type="ECO:0000256" key="6">
    <source>
        <dbReference type="ARBA" id="ARBA00022741"/>
    </source>
</evidence>
<keyword evidence="4 14" id="KW-0548">Nucleotidyltransferase</keyword>
<feature type="domain" description="Poly A polymerase head" evidence="12">
    <location>
        <begin position="12"/>
        <end position="131"/>
    </location>
</feature>
<sequence length="365" mass="41908">MDEDNFICGLEIYAVGGSVRDSLCNLSVKDRDWVVVGSTPDDMEKRGFKRVGKDFPVFIHPITKEEYALARKEKKVDVGYNGFKFYTGSDVTLEDDLKRRDLTINAIAIDKKGTLIDPCRGLHDLKAGILRHVGFAFQEDPLRVMRLARFCAKFDNFQVAEDTINLCCNLVQSGELKYLKPERIWKELSSGLMEKSPSRMIDFMLKTGAIEYVAPGLNLNKMVKDALDKFSIDISLASRYALLCINSNKIEEIGNKLKVPSSCKNSSKLLQLIADIVFKLKINDNRKIINLLYKSDFFRRPKRFTELLKVLYILEKFDIDKWLNMLNNITKIEMIPIIEACGKNPLQIKNVLDIERSKILNELWY</sequence>
<evidence type="ECO:0000256" key="3">
    <source>
        <dbReference type="ARBA" id="ARBA00022694"/>
    </source>
</evidence>
<comment type="similarity">
    <text evidence="11">Belongs to the tRNA nucleotidyltransferase/poly(A) polymerase family.</text>
</comment>
<dbReference type="Proteomes" id="UP000011541">
    <property type="component" value="Chromosome"/>
</dbReference>
<evidence type="ECO:0000256" key="7">
    <source>
        <dbReference type="ARBA" id="ARBA00022800"/>
    </source>
</evidence>
<dbReference type="GO" id="GO:0042245">
    <property type="term" value="P:RNA repair"/>
    <property type="evidence" value="ECO:0007669"/>
    <property type="project" value="UniProtKB-KW"/>
</dbReference>
<keyword evidence="7" id="KW-0692">RNA repair</keyword>
<reference evidence="14 15" key="1">
    <citation type="journal article" date="2013" name="Genome Biol. Evol.">
        <title>Genome evolution and phylogenomic analysis of candidatus kinetoplastibacterium, the betaproteobacterial endosymbionts of strigomonas and angomonas.</title>
        <authorList>
            <person name="Alves J.M."/>
            <person name="Serrano M.G."/>
            <person name="Maia da Silva F."/>
            <person name="Voegtly L.J."/>
            <person name="Matveyev A.V."/>
            <person name="Teixeira M.M."/>
            <person name="Camargo E.P."/>
            <person name="Buck G.A."/>
        </authorList>
    </citation>
    <scope>NUCLEOTIDE SEQUENCE [LARGE SCALE GENOMIC DNA]</scope>
    <source>
        <strain evidence="14 15">TCC290E</strain>
    </source>
</reference>
<gene>
    <name evidence="14" type="ORF">CONE_0110</name>
</gene>
<evidence type="ECO:0000256" key="5">
    <source>
        <dbReference type="ARBA" id="ARBA00022723"/>
    </source>
</evidence>
<dbReference type="STRING" id="1208920.CONE_0110"/>
<keyword evidence="6" id="KW-0547">Nucleotide-binding</keyword>
<proteinExistence type="inferred from homology"/>
<dbReference type="SUPFAM" id="SSF81301">
    <property type="entry name" value="Nucleotidyltransferase"/>
    <property type="match status" value="1"/>
</dbReference>
<dbReference type="SUPFAM" id="SSF81891">
    <property type="entry name" value="Poly A polymerase C-terminal region-like"/>
    <property type="match status" value="1"/>
</dbReference>
<dbReference type="EC" id="2.7.7.72" evidence="14"/>
<keyword evidence="5" id="KW-0479">Metal-binding</keyword>
<dbReference type="PANTHER" id="PTHR47545:SF1">
    <property type="entry name" value="MULTIFUNCTIONAL CCA PROTEIN"/>
    <property type="match status" value="1"/>
</dbReference>
<evidence type="ECO:0000256" key="4">
    <source>
        <dbReference type="ARBA" id="ARBA00022695"/>
    </source>
</evidence>
<protein>
    <submittedName>
        <fullName evidence="14">CCA-adding enzyme tRNA nucleotidyltransferase</fullName>
        <ecNumber evidence="14">2.7.7.72</ecNumber>
    </submittedName>
</protein>
<keyword evidence="9" id="KW-0460">Magnesium</keyword>
<dbReference type="GO" id="GO:0046872">
    <property type="term" value="F:metal ion binding"/>
    <property type="evidence" value="ECO:0007669"/>
    <property type="project" value="UniProtKB-KW"/>
</dbReference>
<organism evidence="14 15">
    <name type="scientific">Candidatus Kinetoplastidibacterium stringomonadis TCC290E</name>
    <dbReference type="NCBI Taxonomy" id="1208920"/>
    <lineage>
        <taxon>Bacteria</taxon>
        <taxon>Pseudomonadati</taxon>
        <taxon>Pseudomonadota</taxon>
        <taxon>Betaproteobacteria</taxon>
        <taxon>Candidatus Kinetoplastidibacterium</taxon>
    </lineage>
</organism>
<evidence type="ECO:0000256" key="10">
    <source>
        <dbReference type="ARBA" id="ARBA00022884"/>
    </source>
</evidence>
<keyword evidence="3" id="KW-0819">tRNA processing</keyword>
<dbReference type="Gene3D" id="3.30.460.10">
    <property type="entry name" value="Beta Polymerase, domain 2"/>
    <property type="match status" value="1"/>
</dbReference>
<dbReference type="Pfam" id="PF12627">
    <property type="entry name" value="PolyA_pol_RNAbd"/>
    <property type="match status" value="1"/>
</dbReference>
<name>M1L7U0_9PROT</name>
<evidence type="ECO:0000313" key="15">
    <source>
        <dbReference type="Proteomes" id="UP000011541"/>
    </source>
</evidence>
<dbReference type="PANTHER" id="PTHR47545">
    <property type="entry name" value="MULTIFUNCTIONAL CCA PROTEIN"/>
    <property type="match status" value="1"/>
</dbReference>
<dbReference type="InterPro" id="IPR043519">
    <property type="entry name" value="NT_sf"/>
</dbReference>
<dbReference type="EMBL" id="CP003805">
    <property type="protein sequence ID" value="AGF48648.1"/>
    <property type="molecule type" value="Genomic_DNA"/>
</dbReference>
<comment type="cofactor">
    <cofactor evidence="1">
        <name>Mg(2+)</name>
        <dbReference type="ChEBI" id="CHEBI:18420"/>
    </cofactor>
</comment>
<evidence type="ECO:0000259" key="13">
    <source>
        <dbReference type="Pfam" id="PF12627"/>
    </source>
</evidence>
<dbReference type="HOGENOM" id="CLU_015961_1_0_4"/>
<feature type="domain" description="tRNA nucleotidyltransferase/poly(A) polymerase RNA and SrmB- binding" evidence="13">
    <location>
        <begin position="156"/>
        <end position="217"/>
    </location>
</feature>
<dbReference type="InterPro" id="IPR032828">
    <property type="entry name" value="PolyA_RNA-bd"/>
</dbReference>
<dbReference type="PATRIC" id="fig|1208920.3.peg.648"/>
<accession>M1L7U0</accession>
<dbReference type="PIRSF" id="PIRSF000813">
    <property type="entry name" value="CCA_bact"/>
    <property type="match status" value="1"/>
</dbReference>